<reference evidence="6 7" key="1">
    <citation type="submission" date="2018-08" db="EMBL/GenBank/DDBJ databases">
        <title>Sequencing the genomes of 1000 actinobacteria strains.</title>
        <authorList>
            <person name="Klenk H.-P."/>
        </authorList>
    </citation>
    <scope>NUCLEOTIDE SEQUENCE [LARGE SCALE GENOMIC DNA]</scope>
    <source>
        <strain evidence="6 7">DSM 43927</strain>
    </source>
</reference>
<dbReference type="InterPro" id="IPR006176">
    <property type="entry name" value="3-OHacyl-CoA_DH_NAD-bd"/>
</dbReference>
<evidence type="ECO:0000259" key="4">
    <source>
        <dbReference type="Pfam" id="PF00725"/>
    </source>
</evidence>
<accession>A0A3D9SP70</accession>
<evidence type="ECO:0000256" key="2">
    <source>
        <dbReference type="ARBA" id="ARBA00009463"/>
    </source>
</evidence>
<dbReference type="RefSeq" id="WP_116021919.1">
    <property type="nucleotide sequence ID" value="NZ_QTTT01000001.1"/>
</dbReference>
<comment type="similarity">
    <text evidence="2">Belongs to the 3-hydroxyacyl-CoA dehydrogenase family.</text>
</comment>
<organism evidence="6 7">
    <name type="scientific">Thermomonospora umbrina</name>
    <dbReference type="NCBI Taxonomy" id="111806"/>
    <lineage>
        <taxon>Bacteria</taxon>
        <taxon>Bacillati</taxon>
        <taxon>Actinomycetota</taxon>
        <taxon>Actinomycetes</taxon>
        <taxon>Streptosporangiales</taxon>
        <taxon>Thermomonosporaceae</taxon>
        <taxon>Thermomonospora</taxon>
    </lineage>
</organism>
<sequence length="316" mass="34433">MTAAPRTVAVVAAGTIGLGWATLFLARGLDVRVNSRRPDARRLVAEALELHAPAVPGAAPPEALLDRLTVEPDLERALDGVDAVQENAPEDLELKQDLFARMERAAPADALLLSSTSTLTPAALGVRLKEPERVVVGHPFNPPHVVPLVEVVTGEAAPPELVERVVSFYRGLGKVPVVLGRALPGFAANRLQSALLREAVHLVREGVVTVEQLDTIVTSSIGLRWATIGPFQALHLNGGPGGLRHWLDHLGVHLEPFWEGLGRPPMDERTRDLLLRQADRTFGRRSFEDLSRERDRRQNAILDALGDRRHLPPPAR</sequence>
<dbReference type="Pfam" id="PF02737">
    <property type="entry name" value="3HCDH_N"/>
    <property type="match status" value="1"/>
</dbReference>
<dbReference type="GO" id="GO:0070403">
    <property type="term" value="F:NAD+ binding"/>
    <property type="evidence" value="ECO:0007669"/>
    <property type="project" value="InterPro"/>
</dbReference>
<dbReference type="PANTHER" id="PTHR48075">
    <property type="entry name" value="3-HYDROXYACYL-COA DEHYDROGENASE FAMILY PROTEIN"/>
    <property type="match status" value="1"/>
</dbReference>
<evidence type="ECO:0000313" key="7">
    <source>
        <dbReference type="Proteomes" id="UP000256661"/>
    </source>
</evidence>
<evidence type="ECO:0000256" key="1">
    <source>
        <dbReference type="ARBA" id="ARBA00005086"/>
    </source>
</evidence>
<protein>
    <submittedName>
        <fullName evidence="6">Ketoreductase RED1</fullName>
    </submittedName>
</protein>
<dbReference type="SUPFAM" id="SSF51735">
    <property type="entry name" value="NAD(P)-binding Rossmann-fold domains"/>
    <property type="match status" value="1"/>
</dbReference>
<evidence type="ECO:0000313" key="6">
    <source>
        <dbReference type="EMBL" id="REE96240.1"/>
    </source>
</evidence>
<dbReference type="AlphaFoldDB" id="A0A3D9SP70"/>
<dbReference type="Proteomes" id="UP000256661">
    <property type="component" value="Unassembled WGS sequence"/>
</dbReference>
<keyword evidence="7" id="KW-1185">Reference proteome</keyword>
<feature type="domain" description="3-hydroxyacyl-CoA dehydrogenase NAD binding" evidence="5">
    <location>
        <begin position="7"/>
        <end position="179"/>
    </location>
</feature>
<dbReference type="PANTHER" id="PTHR48075:SF5">
    <property type="entry name" value="3-HYDROXYBUTYRYL-COA DEHYDROGENASE"/>
    <property type="match status" value="1"/>
</dbReference>
<dbReference type="SUPFAM" id="SSF48179">
    <property type="entry name" value="6-phosphogluconate dehydrogenase C-terminal domain-like"/>
    <property type="match status" value="1"/>
</dbReference>
<dbReference type="OrthoDB" id="9771883at2"/>
<dbReference type="GO" id="GO:0016616">
    <property type="term" value="F:oxidoreductase activity, acting on the CH-OH group of donors, NAD or NADP as acceptor"/>
    <property type="evidence" value="ECO:0007669"/>
    <property type="project" value="InterPro"/>
</dbReference>
<evidence type="ECO:0000256" key="3">
    <source>
        <dbReference type="ARBA" id="ARBA00023002"/>
    </source>
</evidence>
<comment type="caution">
    <text evidence="6">The sequence shown here is derived from an EMBL/GenBank/DDBJ whole genome shotgun (WGS) entry which is preliminary data.</text>
</comment>
<gene>
    <name evidence="6" type="ORF">DFJ69_1670</name>
</gene>
<name>A0A3D9SP70_9ACTN</name>
<dbReference type="Gene3D" id="3.40.50.720">
    <property type="entry name" value="NAD(P)-binding Rossmann-like Domain"/>
    <property type="match status" value="1"/>
</dbReference>
<dbReference type="InterPro" id="IPR036291">
    <property type="entry name" value="NAD(P)-bd_dom_sf"/>
</dbReference>
<dbReference type="InterPro" id="IPR013328">
    <property type="entry name" value="6PGD_dom2"/>
</dbReference>
<dbReference type="Pfam" id="PF00725">
    <property type="entry name" value="3HCDH"/>
    <property type="match status" value="1"/>
</dbReference>
<dbReference type="InterPro" id="IPR006108">
    <property type="entry name" value="3HC_DH_C"/>
</dbReference>
<comment type="pathway">
    <text evidence="1">Lipid metabolism; butanoate metabolism.</text>
</comment>
<dbReference type="GO" id="GO:0006631">
    <property type="term" value="P:fatty acid metabolic process"/>
    <property type="evidence" value="ECO:0007669"/>
    <property type="project" value="InterPro"/>
</dbReference>
<dbReference type="InterPro" id="IPR008927">
    <property type="entry name" value="6-PGluconate_DH-like_C_sf"/>
</dbReference>
<dbReference type="Gene3D" id="1.10.1040.10">
    <property type="entry name" value="N-(1-d-carboxylethyl)-l-norvaline Dehydrogenase, domain 2"/>
    <property type="match status" value="1"/>
</dbReference>
<feature type="domain" description="3-hydroxyacyl-CoA dehydrogenase C-terminal" evidence="4">
    <location>
        <begin position="185"/>
        <end position="249"/>
    </location>
</feature>
<keyword evidence="3" id="KW-0560">Oxidoreductase</keyword>
<proteinExistence type="inferred from homology"/>
<dbReference type="EMBL" id="QTTT01000001">
    <property type="protein sequence ID" value="REE96240.1"/>
    <property type="molecule type" value="Genomic_DNA"/>
</dbReference>
<evidence type="ECO:0000259" key="5">
    <source>
        <dbReference type="Pfam" id="PF02737"/>
    </source>
</evidence>